<feature type="compositionally biased region" description="Basic and acidic residues" evidence="1">
    <location>
        <begin position="1"/>
        <end position="14"/>
    </location>
</feature>
<dbReference type="OrthoDB" id="236125at2157"/>
<sequence>MSHRDPDSESDVRFDNWPVEGHGEYTDWEIDQSPTERGDDTRSQIVEEYRTEMADEESDWFGYVGQTDEGGPLIYAPHESSLYRGEVDEDEERVVLREENRHDVDDESLGEHLERLGEEHGWTWLSSFARDHMDADQHEGPSVEHRDSEFQRRNVLDDDPYDLSFYGAHTFADETGRVHIIDRYFNIYLDEATADVTSVEVEEEHLVADDPTAERRAGDATIVDENERALDVDADFDETSGESYLSEELEQWHEAHRGLGWAQ</sequence>
<reference evidence="2 3" key="1">
    <citation type="submission" date="2016-10" db="EMBL/GenBank/DDBJ databases">
        <authorList>
            <person name="de Groot N.N."/>
        </authorList>
    </citation>
    <scope>NUCLEOTIDE SEQUENCE [LARGE SCALE GENOMIC DNA]</scope>
    <source>
        <strain evidence="2 3">CGMCC 1.10457</strain>
    </source>
</reference>
<gene>
    <name evidence="2" type="ORF">SAMN05216559_2388</name>
</gene>
<evidence type="ECO:0000256" key="1">
    <source>
        <dbReference type="SAM" id="MobiDB-lite"/>
    </source>
</evidence>
<name>A0A1I6LB47_9EURY</name>
<dbReference type="Proteomes" id="UP000199062">
    <property type="component" value="Unassembled WGS sequence"/>
</dbReference>
<protein>
    <submittedName>
        <fullName evidence="2">Uncharacterized protein</fullName>
    </submittedName>
</protein>
<proteinExistence type="predicted"/>
<evidence type="ECO:0000313" key="3">
    <source>
        <dbReference type="Proteomes" id="UP000199062"/>
    </source>
</evidence>
<dbReference type="AlphaFoldDB" id="A0A1I6LB47"/>
<feature type="region of interest" description="Disordered" evidence="1">
    <location>
        <begin position="1"/>
        <end position="43"/>
    </location>
</feature>
<dbReference type="RefSeq" id="WP_143117715.1">
    <property type="nucleotide sequence ID" value="NZ_FOZK01000002.1"/>
</dbReference>
<organism evidence="2 3">
    <name type="scientific">Halomicrobium zhouii</name>
    <dbReference type="NCBI Taxonomy" id="767519"/>
    <lineage>
        <taxon>Archaea</taxon>
        <taxon>Methanobacteriati</taxon>
        <taxon>Methanobacteriota</taxon>
        <taxon>Stenosarchaea group</taxon>
        <taxon>Halobacteria</taxon>
        <taxon>Halobacteriales</taxon>
        <taxon>Haloarculaceae</taxon>
        <taxon>Halomicrobium</taxon>
    </lineage>
</organism>
<keyword evidence="3" id="KW-1185">Reference proteome</keyword>
<accession>A0A1I6LB47</accession>
<dbReference type="EMBL" id="FOZK01000002">
    <property type="protein sequence ID" value="SFS00649.1"/>
    <property type="molecule type" value="Genomic_DNA"/>
</dbReference>
<evidence type="ECO:0000313" key="2">
    <source>
        <dbReference type="EMBL" id="SFS00649.1"/>
    </source>
</evidence>
<feature type="compositionally biased region" description="Basic and acidic residues" evidence="1">
    <location>
        <begin position="34"/>
        <end position="43"/>
    </location>
</feature>